<evidence type="ECO:0000313" key="3">
    <source>
        <dbReference type="EMBL" id="GBP34213.1"/>
    </source>
</evidence>
<dbReference type="OrthoDB" id="10057959at2759"/>
<dbReference type="Proteomes" id="UP000299102">
    <property type="component" value="Unassembled WGS sequence"/>
</dbReference>
<comment type="caution">
    <text evidence="3">The sequence shown here is derived from an EMBL/GenBank/DDBJ whole genome shotgun (WGS) entry which is preliminary data.</text>
</comment>
<dbReference type="STRING" id="151549.A0A4C1V5V2"/>
<dbReference type="AlphaFoldDB" id="A0A4C1V5V2"/>
<dbReference type="Pfam" id="PF13843">
    <property type="entry name" value="DDE_Tnp_1_7"/>
    <property type="match status" value="1"/>
</dbReference>
<evidence type="ECO:0000256" key="1">
    <source>
        <dbReference type="SAM" id="MobiDB-lite"/>
    </source>
</evidence>
<reference evidence="3 4" key="1">
    <citation type="journal article" date="2019" name="Commun. Biol.">
        <title>The bagworm genome reveals a unique fibroin gene that provides high tensile strength.</title>
        <authorList>
            <person name="Kono N."/>
            <person name="Nakamura H."/>
            <person name="Ohtoshi R."/>
            <person name="Tomita M."/>
            <person name="Numata K."/>
            <person name="Arakawa K."/>
        </authorList>
    </citation>
    <scope>NUCLEOTIDE SEQUENCE [LARGE SCALE GENOMIC DNA]</scope>
</reference>
<feature type="region of interest" description="Disordered" evidence="1">
    <location>
        <begin position="94"/>
        <end position="125"/>
    </location>
</feature>
<sequence>MLESFRGSCRFRQYMPSKPAKYDIKLFSLVDAMTFYTKKLEIYVEKQPEGPYFQDTSTNALMKRMIEPISETEIEEDLCDVDNDQIDPHFFLESNHEQAEDEQNKENENQLENRPTTVSSSDANLVLGPATVSSISVSSGNRYYGKNGFKWSFEEPATKNESYGKS</sequence>
<evidence type="ECO:0000313" key="4">
    <source>
        <dbReference type="Proteomes" id="UP000299102"/>
    </source>
</evidence>
<dbReference type="EMBL" id="BGZK01000285">
    <property type="protein sequence ID" value="GBP34213.1"/>
    <property type="molecule type" value="Genomic_DNA"/>
</dbReference>
<gene>
    <name evidence="3" type="ORF">EVAR_30766_1</name>
</gene>
<name>A0A4C1V5V2_EUMVA</name>
<accession>A0A4C1V5V2</accession>
<dbReference type="InterPro" id="IPR029526">
    <property type="entry name" value="PGBD"/>
</dbReference>
<keyword evidence="4" id="KW-1185">Reference proteome</keyword>
<feature type="compositionally biased region" description="Polar residues" evidence="1">
    <location>
        <begin position="114"/>
        <end position="123"/>
    </location>
</feature>
<evidence type="ECO:0000259" key="2">
    <source>
        <dbReference type="Pfam" id="PF13843"/>
    </source>
</evidence>
<protein>
    <recommendedName>
        <fullName evidence="2">PiggyBac transposable element-derived protein domain-containing protein</fullName>
    </recommendedName>
</protein>
<feature type="domain" description="PiggyBac transposable element-derived protein" evidence="2">
    <location>
        <begin position="4"/>
        <end position="72"/>
    </location>
</feature>
<proteinExistence type="predicted"/>
<feature type="compositionally biased region" description="Basic and acidic residues" evidence="1">
    <location>
        <begin position="94"/>
        <end position="108"/>
    </location>
</feature>
<organism evidence="3 4">
    <name type="scientific">Eumeta variegata</name>
    <name type="common">Bagworm moth</name>
    <name type="synonym">Eumeta japonica</name>
    <dbReference type="NCBI Taxonomy" id="151549"/>
    <lineage>
        <taxon>Eukaryota</taxon>
        <taxon>Metazoa</taxon>
        <taxon>Ecdysozoa</taxon>
        <taxon>Arthropoda</taxon>
        <taxon>Hexapoda</taxon>
        <taxon>Insecta</taxon>
        <taxon>Pterygota</taxon>
        <taxon>Neoptera</taxon>
        <taxon>Endopterygota</taxon>
        <taxon>Lepidoptera</taxon>
        <taxon>Glossata</taxon>
        <taxon>Ditrysia</taxon>
        <taxon>Tineoidea</taxon>
        <taxon>Psychidae</taxon>
        <taxon>Oiketicinae</taxon>
        <taxon>Eumeta</taxon>
    </lineage>
</organism>